<dbReference type="EMBL" id="JAFREP010000005">
    <property type="protein sequence ID" value="MBO1318416.1"/>
    <property type="molecule type" value="Genomic_DNA"/>
</dbReference>
<sequence>MAGDPLDEIIRFHGEGLLTDREVVLKIQLAFPLDARQAPLFWERVPEWMKEAVVTYFAFDGEQSDLFHWRVARNIQKEADIKAWLVKEGYLLQ</sequence>
<accession>A0A8J7QCE9</accession>
<evidence type="ECO:0000313" key="2">
    <source>
        <dbReference type="Proteomes" id="UP000664417"/>
    </source>
</evidence>
<comment type="caution">
    <text evidence="1">The sequence shown here is derived from an EMBL/GenBank/DDBJ whole genome shotgun (WGS) entry which is preliminary data.</text>
</comment>
<dbReference type="Proteomes" id="UP000664417">
    <property type="component" value="Unassembled WGS sequence"/>
</dbReference>
<protein>
    <submittedName>
        <fullName evidence="1">Uncharacterized protein</fullName>
    </submittedName>
</protein>
<proteinExistence type="predicted"/>
<gene>
    <name evidence="1" type="ORF">J3U88_08110</name>
</gene>
<reference evidence="1" key="1">
    <citation type="submission" date="2021-03" db="EMBL/GenBank/DDBJ databases">
        <authorList>
            <person name="Wang G."/>
        </authorList>
    </citation>
    <scope>NUCLEOTIDE SEQUENCE</scope>
    <source>
        <strain evidence="1">KCTC 12899</strain>
    </source>
</reference>
<dbReference type="AlphaFoldDB" id="A0A8J7QCE9"/>
<name>A0A8J7QCE9_9BACT</name>
<dbReference type="RefSeq" id="WP_207858174.1">
    <property type="nucleotide sequence ID" value="NZ_JAFREP010000005.1"/>
</dbReference>
<evidence type="ECO:0000313" key="1">
    <source>
        <dbReference type="EMBL" id="MBO1318416.1"/>
    </source>
</evidence>
<keyword evidence="2" id="KW-1185">Reference proteome</keyword>
<organism evidence="1 2">
    <name type="scientific">Acanthopleuribacter pedis</name>
    <dbReference type="NCBI Taxonomy" id="442870"/>
    <lineage>
        <taxon>Bacteria</taxon>
        <taxon>Pseudomonadati</taxon>
        <taxon>Acidobacteriota</taxon>
        <taxon>Holophagae</taxon>
        <taxon>Acanthopleuribacterales</taxon>
        <taxon>Acanthopleuribacteraceae</taxon>
        <taxon>Acanthopleuribacter</taxon>
    </lineage>
</organism>